<gene>
    <name evidence="1" type="ORF">CJD36_005695</name>
</gene>
<accession>A0A2S7SXP7</accession>
<evidence type="ECO:0000313" key="1">
    <source>
        <dbReference type="EMBL" id="PQJ11296.1"/>
    </source>
</evidence>
<protein>
    <submittedName>
        <fullName evidence="1">Uncharacterized protein</fullName>
    </submittedName>
</protein>
<dbReference type="RefSeq" id="WP_105038175.1">
    <property type="nucleotide sequence ID" value="NZ_PPSL01000002.1"/>
</dbReference>
<organism evidence="1 2">
    <name type="scientific">Flavipsychrobacter stenotrophus</name>
    <dbReference type="NCBI Taxonomy" id="2077091"/>
    <lineage>
        <taxon>Bacteria</taxon>
        <taxon>Pseudomonadati</taxon>
        <taxon>Bacteroidota</taxon>
        <taxon>Chitinophagia</taxon>
        <taxon>Chitinophagales</taxon>
        <taxon>Chitinophagaceae</taxon>
        <taxon>Flavipsychrobacter</taxon>
    </lineage>
</organism>
<dbReference type="EMBL" id="PPSL01000002">
    <property type="protein sequence ID" value="PQJ11296.1"/>
    <property type="molecule type" value="Genomic_DNA"/>
</dbReference>
<comment type="caution">
    <text evidence="1">The sequence shown here is derived from an EMBL/GenBank/DDBJ whole genome shotgun (WGS) entry which is preliminary data.</text>
</comment>
<evidence type="ECO:0000313" key="2">
    <source>
        <dbReference type="Proteomes" id="UP000239872"/>
    </source>
</evidence>
<sequence>MKPVLAKEIIKGKVEMLIELAETINERFDIDTIVKFRREFRVVRSFMTFMRLQRNDKHIKMPENCKYLYHLAGKIKELAGDKIGDHTVVISPDATDVFVKSQKEWKKNYSTGVFTKLATKIAALDFSKLHPDLLDNFFSNVDREDPLEG</sequence>
<name>A0A2S7SXP7_9BACT</name>
<proteinExistence type="predicted"/>
<dbReference type="OrthoDB" id="676869at2"/>
<dbReference type="Proteomes" id="UP000239872">
    <property type="component" value="Unassembled WGS sequence"/>
</dbReference>
<reference evidence="1 2" key="1">
    <citation type="submission" date="2018-01" db="EMBL/GenBank/DDBJ databases">
        <title>A novel member of the phylum Bacteroidetes isolated from glacier ice.</title>
        <authorList>
            <person name="Liu Q."/>
            <person name="Xin Y.-H."/>
        </authorList>
    </citation>
    <scope>NUCLEOTIDE SEQUENCE [LARGE SCALE GENOMIC DNA]</scope>
    <source>
        <strain evidence="1 2">RB1R16</strain>
    </source>
</reference>
<keyword evidence="2" id="KW-1185">Reference proteome</keyword>
<dbReference type="AlphaFoldDB" id="A0A2S7SXP7"/>